<gene>
    <name evidence="1" type="ordered locus">ECS88_3282</name>
</gene>
<dbReference type="AlphaFoldDB" id="B7MN46"/>
<accession>B7MN46</accession>
<dbReference type="HOGENOM" id="CLU_3135041_0_0_6"/>
<proteinExistence type="predicted"/>
<organism evidence="1 2">
    <name type="scientific">Escherichia coli O45:K1 (strain S88 / ExPEC)</name>
    <dbReference type="NCBI Taxonomy" id="585035"/>
    <lineage>
        <taxon>Bacteria</taxon>
        <taxon>Pseudomonadati</taxon>
        <taxon>Pseudomonadota</taxon>
        <taxon>Gammaproteobacteria</taxon>
        <taxon>Enterobacterales</taxon>
        <taxon>Enterobacteriaceae</taxon>
        <taxon>Escherichia</taxon>
    </lineage>
</organism>
<dbReference type="Proteomes" id="UP000000747">
    <property type="component" value="Chromosome"/>
</dbReference>
<sequence>MDWIYSQCINACLYPYFFTYLWTYLALVPEYCQEYLYYRVGVDPVFLPT</sequence>
<name>B7MN46_ECO45</name>
<dbReference type="EMBL" id="CU928161">
    <property type="protein sequence ID" value="CAR04516.1"/>
    <property type="molecule type" value="Genomic_DNA"/>
</dbReference>
<keyword evidence="2" id="KW-1185">Reference proteome</keyword>
<protein>
    <submittedName>
        <fullName evidence="1">Uncharacterized protein</fullName>
    </submittedName>
</protein>
<reference evidence="2" key="1">
    <citation type="journal article" date="2009" name="PLoS Genet.">
        <title>Organised genome dynamics in the Escherichia coli species results in highly diverse adaptive paths.</title>
        <authorList>
            <person name="Touchon M."/>
            <person name="Hoede C."/>
            <person name="Tenaillon O."/>
            <person name="Barbe V."/>
            <person name="Baeriswyl S."/>
            <person name="Bidet P."/>
            <person name="Bingen E."/>
            <person name="Bonacorsi S."/>
            <person name="Bouchier C."/>
            <person name="Bouvet O."/>
            <person name="Calteau A."/>
            <person name="Chiapello H."/>
            <person name="Clermont O."/>
            <person name="Cruveiller S."/>
            <person name="Danchin A."/>
            <person name="Diard M."/>
            <person name="Dossat C."/>
            <person name="Karoui M.E."/>
            <person name="Frapy E."/>
            <person name="Garry L."/>
            <person name="Ghigo J.M."/>
            <person name="Gilles A.M."/>
            <person name="Johnson J."/>
            <person name="Le Bouguenec C."/>
            <person name="Lescat M."/>
            <person name="Mangenot S."/>
            <person name="Martinez-Jehanne V."/>
            <person name="Matic I."/>
            <person name="Nassif X."/>
            <person name="Oztas S."/>
            <person name="Petit M.A."/>
            <person name="Pichon C."/>
            <person name="Rouy Z."/>
            <person name="Ruf C.S."/>
            <person name="Schneider D."/>
            <person name="Tourret J."/>
            <person name="Vacherie B."/>
            <person name="Vallenet D."/>
            <person name="Medigue C."/>
            <person name="Rocha E.P.C."/>
            <person name="Denamur E."/>
        </authorList>
    </citation>
    <scope>NUCLEOTIDE SEQUENCE [LARGE SCALE GENOMIC DNA]</scope>
    <source>
        <strain evidence="2">S88 / ExPEC</strain>
    </source>
</reference>
<evidence type="ECO:0000313" key="2">
    <source>
        <dbReference type="Proteomes" id="UP000000747"/>
    </source>
</evidence>
<dbReference type="KEGG" id="ecz:ECS88_3282"/>
<evidence type="ECO:0000313" key="1">
    <source>
        <dbReference type="EMBL" id="CAR04516.1"/>
    </source>
</evidence>